<keyword evidence="5" id="KW-0813">Transport</keyword>
<evidence type="ECO:0000256" key="13">
    <source>
        <dbReference type="SAM" id="Phobius"/>
    </source>
</evidence>
<dbReference type="PIRSF" id="PIRSF006603">
    <property type="entry name" value="DinF"/>
    <property type="match status" value="1"/>
</dbReference>
<name>A0A926CYS8_9FIRM</name>
<dbReference type="PANTHER" id="PTHR43298">
    <property type="entry name" value="MULTIDRUG RESISTANCE PROTEIN NORM-RELATED"/>
    <property type="match status" value="1"/>
</dbReference>
<dbReference type="AlphaFoldDB" id="A0A926CYS8"/>
<comment type="function">
    <text evidence="1">Multidrug efflux pump.</text>
</comment>
<evidence type="ECO:0000256" key="9">
    <source>
        <dbReference type="ARBA" id="ARBA00022989"/>
    </source>
</evidence>
<feature type="transmembrane region" description="Helical" evidence="13">
    <location>
        <begin position="132"/>
        <end position="151"/>
    </location>
</feature>
<dbReference type="PANTHER" id="PTHR43298:SF2">
    <property type="entry name" value="FMN_FAD EXPORTER YEEO-RELATED"/>
    <property type="match status" value="1"/>
</dbReference>
<feature type="transmembrane region" description="Helical" evidence="13">
    <location>
        <begin position="395"/>
        <end position="420"/>
    </location>
</feature>
<evidence type="ECO:0000256" key="6">
    <source>
        <dbReference type="ARBA" id="ARBA00022449"/>
    </source>
</evidence>
<proteinExistence type="inferred from homology"/>
<feature type="transmembrane region" description="Helical" evidence="13">
    <location>
        <begin position="14"/>
        <end position="34"/>
    </location>
</feature>
<evidence type="ECO:0000256" key="4">
    <source>
        <dbReference type="ARBA" id="ARBA00020268"/>
    </source>
</evidence>
<feature type="transmembrane region" description="Helical" evidence="13">
    <location>
        <begin position="190"/>
        <end position="217"/>
    </location>
</feature>
<comment type="caution">
    <text evidence="14">The sequence shown here is derived from an EMBL/GenBank/DDBJ whole genome shotgun (WGS) entry which is preliminary data.</text>
</comment>
<dbReference type="RefSeq" id="WP_147518539.1">
    <property type="nucleotide sequence ID" value="NZ_JACRSO010000001.1"/>
</dbReference>
<accession>A0A926CYS8</accession>
<protein>
    <recommendedName>
        <fullName evidence="4">Probable multidrug resistance protein NorM</fullName>
    </recommendedName>
    <alternativeName>
        <fullName evidence="12">Multidrug-efflux transporter</fullName>
    </alternativeName>
</protein>
<gene>
    <name evidence="14" type="ORF">H8699_04045</name>
</gene>
<evidence type="ECO:0000256" key="3">
    <source>
        <dbReference type="ARBA" id="ARBA00010199"/>
    </source>
</evidence>
<dbReference type="InterPro" id="IPR050222">
    <property type="entry name" value="MATE_MdtK"/>
</dbReference>
<keyword evidence="10" id="KW-0406">Ion transport</keyword>
<dbReference type="GO" id="GO:0042910">
    <property type="term" value="F:xenobiotic transmembrane transporter activity"/>
    <property type="evidence" value="ECO:0007669"/>
    <property type="project" value="InterPro"/>
</dbReference>
<evidence type="ECO:0000256" key="1">
    <source>
        <dbReference type="ARBA" id="ARBA00003408"/>
    </source>
</evidence>
<feature type="transmembrane region" description="Helical" evidence="13">
    <location>
        <begin position="59"/>
        <end position="78"/>
    </location>
</feature>
<evidence type="ECO:0000256" key="5">
    <source>
        <dbReference type="ARBA" id="ARBA00022448"/>
    </source>
</evidence>
<dbReference type="Pfam" id="PF01554">
    <property type="entry name" value="MatE"/>
    <property type="match status" value="2"/>
</dbReference>
<dbReference type="GO" id="GO:0005886">
    <property type="term" value="C:plasma membrane"/>
    <property type="evidence" value="ECO:0007669"/>
    <property type="project" value="UniProtKB-SubCell"/>
</dbReference>
<dbReference type="NCBIfam" id="TIGR00797">
    <property type="entry name" value="matE"/>
    <property type="match status" value="1"/>
</dbReference>
<keyword evidence="15" id="KW-1185">Reference proteome</keyword>
<feature type="transmembrane region" description="Helical" evidence="13">
    <location>
        <begin position="90"/>
        <end position="112"/>
    </location>
</feature>
<comment type="similarity">
    <text evidence="3">Belongs to the multi antimicrobial extrusion (MATE) (TC 2.A.66.1) family.</text>
</comment>
<evidence type="ECO:0000256" key="10">
    <source>
        <dbReference type="ARBA" id="ARBA00023065"/>
    </source>
</evidence>
<keyword evidence="7" id="KW-1003">Cell membrane</keyword>
<keyword evidence="6" id="KW-0050">Antiport</keyword>
<evidence type="ECO:0000313" key="15">
    <source>
        <dbReference type="Proteomes" id="UP000654279"/>
    </source>
</evidence>
<evidence type="ECO:0000313" key="14">
    <source>
        <dbReference type="EMBL" id="MBC8528608.1"/>
    </source>
</evidence>
<dbReference type="GO" id="GO:0015297">
    <property type="term" value="F:antiporter activity"/>
    <property type="evidence" value="ECO:0007669"/>
    <property type="project" value="UniProtKB-KW"/>
</dbReference>
<keyword evidence="9 13" id="KW-1133">Transmembrane helix</keyword>
<evidence type="ECO:0000256" key="12">
    <source>
        <dbReference type="ARBA" id="ARBA00031636"/>
    </source>
</evidence>
<feature type="transmembrane region" description="Helical" evidence="13">
    <location>
        <begin position="285"/>
        <end position="302"/>
    </location>
</feature>
<keyword evidence="8 13" id="KW-0812">Transmembrane</keyword>
<keyword evidence="11 13" id="KW-0472">Membrane</keyword>
<dbReference type="EMBL" id="JACRSO010000001">
    <property type="protein sequence ID" value="MBC8528608.1"/>
    <property type="molecule type" value="Genomic_DNA"/>
</dbReference>
<evidence type="ECO:0000256" key="11">
    <source>
        <dbReference type="ARBA" id="ARBA00023136"/>
    </source>
</evidence>
<evidence type="ECO:0000256" key="8">
    <source>
        <dbReference type="ARBA" id="ARBA00022692"/>
    </source>
</evidence>
<dbReference type="InterPro" id="IPR048279">
    <property type="entry name" value="MdtK-like"/>
</dbReference>
<comment type="subcellular location">
    <subcellularLocation>
        <location evidence="2">Cell membrane</location>
        <topology evidence="2">Multi-pass membrane protein</topology>
    </subcellularLocation>
</comment>
<feature type="transmembrane region" description="Helical" evidence="13">
    <location>
        <begin position="322"/>
        <end position="342"/>
    </location>
</feature>
<feature type="transmembrane region" description="Helical" evidence="13">
    <location>
        <begin position="163"/>
        <end position="184"/>
    </location>
</feature>
<dbReference type="GO" id="GO:0006811">
    <property type="term" value="P:monoatomic ion transport"/>
    <property type="evidence" value="ECO:0007669"/>
    <property type="project" value="UniProtKB-KW"/>
</dbReference>
<sequence length="452" mass="49048">MAIFVRDKSFYKSLIALAIPISLQNLIAFAVNFADNLMVGTLGDVAISGVYMGSQIQTILQMFINGTGAAMLILIAQYWGKQDLERIRRITVMCIKIVLGIGVVVSILSIALPTQILRLLTNDEAVVQAGLPYLQIMGISYIFFCLSQILISAMRGVENAKVGMYVSLMSLFVNIFLNWVLIFGHLGFPALGITGAAIATLIARIFECAVMVIYTFFIEKTLHLRFGDLRLKAGVLGKDFIKYGLPVMAGDLVWSANVFGQGIIVGRLSAEAIAASSIMGMMNNLTFIWIMGLSAAVGILTGKTVGRGEFEKMKAYAKTIQVMFLIIGVASGILILLIKGPFISLYDISDQAAIYADQLMCVLSVSIVGTCYQATGLSGLVKSGGDTGFVFKNDSIFVFLVVLPASVLALVLNAPVWVVFACLKCDQVLKCFVAVVKINRFNWMKKLTREVG</sequence>
<dbReference type="InterPro" id="IPR002528">
    <property type="entry name" value="MATE_fam"/>
</dbReference>
<evidence type="ECO:0000256" key="7">
    <source>
        <dbReference type="ARBA" id="ARBA00022475"/>
    </source>
</evidence>
<dbReference type="Proteomes" id="UP000654279">
    <property type="component" value="Unassembled WGS sequence"/>
</dbReference>
<evidence type="ECO:0000256" key="2">
    <source>
        <dbReference type="ARBA" id="ARBA00004651"/>
    </source>
</evidence>
<organism evidence="14 15">
    <name type="scientific">Luoshenia tenuis</name>
    <dbReference type="NCBI Taxonomy" id="2763654"/>
    <lineage>
        <taxon>Bacteria</taxon>
        <taxon>Bacillati</taxon>
        <taxon>Bacillota</taxon>
        <taxon>Clostridia</taxon>
        <taxon>Christensenellales</taxon>
        <taxon>Christensenellaceae</taxon>
        <taxon>Luoshenia</taxon>
    </lineage>
</organism>
<reference evidence="14" key="1">
    <citation type="submission" date="2020-08" db="EMBL/GenBank/DDBJ databases">
        <title>Genome public.</title>
        <authorList>
            <person name="Liu C."/>
            <person name="Sun Q."/>
        </authorList>
    </citation>
    <scope>NUCLEOTIDE SEQUENCE</scope>
    <source>
        <strain evidence="14">NSJ-44</strain>
    </source>
</reference>
<feature type="transmembrane region" description="Helical" evidence="13">
    <location>
        <begin position="354"/>
        <end position="375"/>
    </location>
</feature>